<organism evidence="2 3">
    <name type="scientific">Tegillarca granosa</name>
    <name type="common">Malaysian cockle</name>
    <name type="synonym">Anadara granosa</name>
    <dbReference type="NCBI Taxonomy" id="220873"/>
    <lineage>
        <taxon>Eukaryota</taxon>
        <taxon>Metazoa</taxon>
        <taxon>Spiralia</taxon>
        <taxon>Lophotrochozoa</taxon>
        <taxon>Mollusca</taxon>
        <taxon>Bivalvia</taxon>
        <taxon>Autobranchia</taxon>
        <taxon>Pteriomorphia</taxon>
        <taxon>Arcoida</taxon>
        <taxon>Arcoidea</taxon>
        <taxon>Arcidae</taxon>
        <taxon>Tegillarca</taxon>
    </lineage>
</organism>
<dbReference type="EMBL" id="JARBDR010000917">
    <property type="protein sequence ID" value="KAJ8303216.1"/>
    <property type="molecule type" value="Genomic_DNA"/>
</dbReference>
<name>A0ABQ9ECZ4_TEGGR</name>
<keyword evidence="3" id="KW-1185">Reference proteome</keyword>
<evidence type="ECO:0008006" key="4">
    <source>
        <dbReference type="Google" id="ProtNLM"/>
    </source>
</evidence>
<sequence length="226" mass="24499">MRELNALKAEIANLNATKAENSNLNANLNAMKAEMSILKSTVSKQQNGGSGAVFTRWGKRSCPGNSTQIYAGFMAGSWYDDTGSGSNFLCLPTDPLWGHYNDRPSTSTAHIYGTEYQTLEFAPTLTNEDAPCSVCRADAASTVLMIPGRNKCYTGWNMKYNGYLVAGFWGYKKSEYLCLDSSPDVIYGGHTDLNGAVIYSVEGVCGSLPCPPYVNARELTCVVCSK</sequence>
<accession>A0ABQ9ECZ4</accession>
<comment type="caution">
    <text evidence="2">The sequence shown here is derived from an EMBL/GenBank/DDBJ whole genome shotgun (WGS) entry which is preliminary data.</text>
</comment>
<keyword evidence="1" id="KW-0175">Coiled coil</keyword>
<evidence type="ECO:0000256" key="1">
    <source>
        <dbReference type="SAM" id="Coils"/>
    </source>
</evidence>
<dbReference type="PANTHER" id="PTHR24024">
    <property type="entry name" value="PULMONARY SURFACTANT-ASSOCIATED PROTEIN A"/>
    <property type="match status" value="1"/>
</dbReference>
<evidence type="ECO:0000313" key="3">
    <source>
        <dbReference type="Proteomes" id="UP001217089"/>
    </source>
</evidence>
<proteinExistence type="predicted"/>
<dbReference type="Proteomes" id="UP001217089">
    <property type="component" value="Unassembled WGS sequence"/>
</dbReference>
<evidence type="ECO:0000313" key="2">
    <source>
        <dbReference type="EMBL" id="KAJ8303216.1"/>
    </source>
</evidence>
<protein>
    <recommendedName>
        <fullName evidence="4">Short-chain collagen C4-like</fullName>
    </recommendedName>
</protein>
<reference evidence="2 3" key="1">
    <citation type="submission" date="2022-12" db="EMBL/GenBank/DDBJ databases">
        <title>Chromosome-level genome of Tegillarca granosa.</title>
        <authorList>
            <person name="Kim J."/>
        </authorList>
    </citation>
    <scope>NUCLEOTIDE SEQUENCE [LARGE SCALE GENOMIC DNA]</scope>
    <source>
        <strain evidence="2">Teg-2019</strain>
        <tissue evidence="2">Adductor muscle</tissue>
    </source>
</reference>
<dbReference type="InterPro" id="IPR051077">
    <property type="entry name" value="Ca-dependent_lectin"/>
</dbReference>
<feature type="coiled-coil region" evidence="1">
    <location>
        <begin position="4"/>
        <end position="41"/>
    </location>
</feature>
<dbReference type="PANTHER" id="PTHR24024:SF18">
    <property type="entry name" value="SHORT-CHAIN COLLAGEN C4-LIKE"/>
    <property type="match status" value="1"/>
</dbReference>
<gene>
    <name evidence="2" type="ORF">KUTeg_019612</name>
</gene>